<keyword evidence="9" id="KW-0378">Hydrolase</keyword>
<evidence type="ECO:0000256" key="11">
    <source>
        <dbReference type="ARBA" id="ARBA00022842"/>
    </source>
</evidence>
<evidence type="ECO:0000256" key="10">
    <source>
        <dbReference type="ARBA" id="ARBA00022833"/>
    </source>
</evidence>
<evidence type="ECO:0000256" key="5">
    <source>
        <dbReference type="ARBA" id="ARBA00022490"/>
    </source>
</evidence>
<feature type="compositionally biased region" description="Basic residues" evidence="16">
    <location>
        <begin position="650"/>
        <end position="661"/>
    </location>
</feature>
<keyword evidence="8" id="KW-0479">Metal-binding</keyword>
<feature type="compositionally biased region" description="Low complexity" evidence="16">
    <location>
        <begin position="255"/>
        <end position="283"/>
    </location>
</feature>
<dbReference type="EMBL" id="MAXA01000113">
    <property type="protein sequence ID" value="OHV37251.1"/>
    <property type="molecule type" value="Genomic_DNA"/>
</dbReference>
<dbReference type="SMART" id="SM00316">
    <property type="entry name" value="S1"/>
    <property type="match status" value="1"/>
</dbReference>
<feature type="compositionally biased region" description="Low complexity" evidence="16">
    <location>
        <begin position="85"/>
        <end position="112"/>
    </location>
</feature>
<gene>
    <name evidence="18" type="ORF">BBK14_02390</name>
</gene>
<feature type="compositionally biased region" description="Acidic residues" evidence="16">
    <location>
        <begin position="594"/>
        <end position="603"/>
    </location>
</feature>
<feature type="compositionally biased region" description="Low complexity" evidence="16">
    <location>
        <begin position="29"/>
        <end position="49"/>
    </location>
</feature>
<dbReference type="GO" id="GO:0003723">
    <property type="term" value="F:RNA binding"/>
    <property type="evidence" value="ECO:0007669"/>
    <property type="project" value="UniProtKB-KW"/>
</dbReference>
<feature type="compositionally biased region" description="Polar residues" evidence="16">
    <location>
        <begin position="13"/>
        <end position="28"/>
    </location>
</feature>
<dbReference type="GO" id="GO:0006364">
    <property type="term" value="P:rRNA processing"/>
    <property type="evidence" value="ECO:0007669"/>
    <property type="project" value="TreeGrafter"/>
</dbReference>
<dbReference type="PANTHER" id="PTHR30001:SF0">
    <property type="entry name" value="RIBONUCLEASE G"/>
    <property type="match status" value="1"/>
</dbReference>
<dbReference type="InterPro" id="IPR019307">
    <property type="entry name" value="RNA-bd_AU-1/RNase_E/G"/>
</dbReference>
<feature type="compositionally biased region" description="Basic and acidic residues" evidence="16">
    <location>
        <begin position="680"/>
        <end position="691"/>
    </location>
</feature>
<feature type="compositionally biased region" description="Low complexity" evidence="16">
    <location>
        <begin position="193"/>
        <end position="205"/>
    </location>
</feature>
<dbReference type="Pfam" id="PF10150">
    <property type="entry name" value="RNase_E_G"/>
    <property type="match status" value="1"/>
</dbReference>
<dbReference type="GO" id="GO:0046872">
    <property type="term" value="F:metal ion binding"/>
    <property type="evidence" value="ECO:0007669"/>
    <property type="project" value="UniProtKB-KW"/>
</dbReference>
<evidence type="ECO:0000256" key="16">
    <source>
        <dbReference type="SAM" id="MobiDB-lite"/>
    </source>
</evidence>
<comment type="cofactor">
    <cofactor evidence="1">
        <name>Mg(2+)</name>
        <dbReference type="ChEBI" id="CHEBI:18420"/>
    </cofactor>
</comment>
<feature type="compositionally biased region" description="Basic residues" evidence="16">
    <location>
        <begin position="527"/>
        <end position="539"/>
    </location>
</feature>
<dbReference type="SUPFAM" id="SSF50249">
    <property type="entry name" value="Nucleic acid-binding proteins"/>
    <property type="match status" value="1"/>
</dbReference>
<dbReference type="RefSeq" id="WP_071061516.1">
    <property type="nucleotide sequence ID" value="NZ_MAXA01000113.1"/>
</dbReference>
<organism evidence="18 19">
    <name type="scientific">Parafrankia soli</name>
    <dbReference type="NCBI Taxonomy" id="2599596"/>
    <lineage>
        <taxon>Bacteria</taxon>
        <taxon>Bacillati</taxon>
        <taxon>Actinomycetota</taxon>
        <taxon>Actinomycetes</taxon>
        <taxon>Frankiales</taxon>
        <taxon>Frankiaceae</taxon>
        <taxon>Parafrankia</taxon>
    </lineage>
</organism>
<proteinExistence type="inferred from homology"/>
<dbReference type="GO" id="GO:0008995">
    <property type="term" value="F:ribonuclease E activity"/>
    <property type="evidence" value="ECO:0007669"/>
    <property type="project" value="UniProtKB-EC"/>
</dbReference>
<comment type="caution">
    <text evidence="18">The sequence shown here is derived from an EMBL/GenBank/DDBJ whole genome shotgun (WGS) entry which is preliminary data.</text>
</comment>
<dbReference type="PROSITE" id="PS50126">
    <property type="entry name" value="S1"/>
    <property type="match status" value="1"/>
</dbReference>
<dbReference type="Gene3D" id="2.40.50.140">
    <property type="entry name" value="Nucleic acid-binding proteins"/>
    <property type="match status" value="1"/>
</dbReference>
<dbReference type="GO" id="GO:0008033">
    <property type="term" value="P:tRNA processing"/>
    <property type="evidence" value="ECO:0007669"/>
    <property type="project" value="UniProtKB-KW"/>
</dbReference>
<evidence type="ECO:0000256" key="7">
    <source>
        <dbReference type="ARBA" id="ARBA00022694"/>
    </source>
</evidence>
<comment type="similarity">
    <text evidence="4">Belongs to the RNase E/G family.</text>
</comment>
<dbReference type="FunFam" id="2.40.50.140:FF:000066">
    <property type="entry name" value="Ribonuclease E"/>
    <property type="match status" value="1"/>
</dbReference>
<feature type="compositionally biased region" description="Low complexity" evidence="16">
    <location>
        <begin position="1225"/>
        <end position="1253"/>
    </location>
</feature>
<evidence type="ECO:0000313" key="19">
    <source>
        <dbReference type="Proteomes" id="UP000179769"/>
    </source>
</evidence>
<dbReference type="CDD" id="cd04453">
    <property type="entry name" value="S1_RNase_E"/>
    <property type="match status" value="1"/>
</dbReference>
<feature type="region of interest" description="Disordered" evidence="16">
    <location>
        <begin position="492"/>
        <end position="716"/>
    </location>
</feature>
<evidence type="ECO:0000256" key="15">
    <source>
        <dbReference type="ARBA" id="ARBA00072999"/>
    </source>
</evidence>
<name>A0A1S1QUZ3_9ACTN</name>
<feature type="compositionally biased region" description="Low complexity" evidence="16">
    <location>
        <begin position="223"/>
        <end position="242"/>
    </location>
</feature>
<protein>
    <recommendedName>
        <fullName evidence="15">Ribonuclease E</fullName>
        <ecNumber evidence="14">3.1.26.12</ecNumber>
    </recommendedName>
</protein>
<dbReference type="OrthoDB" id="9804278at2"/>
<keyword evidence="10" id="KW-0862">Zinc</keyword>
<evidence type="ECO:0000256" key="6">
    <source>
        <dbReference type="ARBA" id="ARBA00022664"/>
    </source>
</evidence>
<dbReference type="GO" id="GO:0006397">
    <property type="term" value="P:mRNA processing"/>
    <property type="evidence" value="ECO:0007669"/>
    <property type="project" value="UniProtKB-KW"/>
</dbReference>
<feature type="compositionally biased region" description="Low complexity" evidence="16">
    <location>
        <begin position="123"/>
        <end position="142"/>
    </location>
</feature>
<keyword evidence="7" id="KW-0819">tRNA processing</keyword>
<evidence type="ECO:0000256" key="13">
    <source>
        <dbReference type="ARBA" id="ARBA00050524"/>
    </source>
</evidence>
<feature type="compositionally biased region" description="Gly residues" evidence="16">
    <location>
        <begin position="1297"/>
        <end position="1312"/>
    </location>
</feature>
<feature type="region of interest" description="Disordered" evidence="16">
    <location>
        <begin position="1222"/>
        <end position="1261"/>
    </location>
</feature>
<feature type="compositionally biased region" description="Low complexity" evidence="16">
    <location>
        <begin position="358"/>
        <end position="385"/>
    </location>
</feature>
<feature type="region of interest" description="Disordered" evidence="16">
    <location>
        <begin position="358"/>
        <end position="470"/>
    </location>
</feature>
<keyword evidence="11" id="KW-0460">Magnesium</keyword>
<dbReference type="GO" id="GO:0005737">
    <property type="term" value="C:cytoplasm"/>
    <property type="evidence" value="ECO:0007669"/>
    <property type="project" value="UniProtKB-SubCell"/>
</dbReference>
<comment type="cofactor">
    <cofactor evidence="2">
        <name>Zn(2+)</name>
        <dbReference type="ChEBI" id="CHEBI:29105"/>
    </cofactor>
</comment>
<evidence type="ECO:0000256" key="2">
    <source>
        <dbReference type="ARBA" id="ARBA00001947"/>
    </source>
</evidence>
<keyword evidence="6" id="KW-0507">mRNA processing</keyword>
<evidence type="ECO:0000256" key="12">
    <source>
        <dbReference type="ARBA" id="ARBA00022884"/>
    </source>
</evidence>
<keyword evidence="19" id="KW-1185">Reference proteome</keyword>
<accession>A0A1S1QUZ3</accession>
<feature type="compositionally biased region" description="Acidic residues" evidence="16">
    <location>
        <begin position="545"/>
        <end position="571"/>
    </location>
</feature>
<evidence type="ECO:0000256" key="9">
    <source>
        <dbReference type="ARBA" id="ARBA00022801"/>
    </source>
</evidence>
<dbReference type="PANTHER" id="PTHR30001">
    <property type="entry name" value="RIBONUCLEASE"/>
    <property type="match status" value="1"/>
</dbReference>
<dbReference type="NCBIfam" id="TIGR00757">
    <property type="entry name" value="RNaseEG"/>
    <property type="match status" value="1"/>
</dbReference>
<feature type="region of interest" description="Disordered" evidence="16">
    <location>
        <begin position="1280"/>
        <end position="1387"/>
    </location>
</feature>
<feature type="domain" description="S1 motif" evidence="17">
    <location>
        <begin position="771"/>
        <end position="848"/>
    </location>
</feature>
<keyword evidence="5" id="KW-0963">Cytoplasm</keyword>
<evidence type="ECO:0000259" key="17">
    <source>
        <dbReference type="PROSITE" id="PS50126"/>
    </source>
</evidence>
<evidence type="ECO:0000256" key="8">
    <source>
        <dbReference type="ARBA" id="ARBA00022723"/>
    </source>
</evidence>
<feature type="compositionally biased region" description="Low complexity" evidence="16">
    <location>
        <begin position="1159"/>
        <end position="1181"/>
    </location>
</feature>
<dbReference type="InterPro" id="IPR003029">
    <property type="entry name" value="S1_domain"/>
</dbReference>
<comment type="subcellular location">
    <subcellularLocation>
        <location evidence="3">Cytoplasm</location>
    </subcellularLocation>
</comment>
<keyword evidence="12" id="KW-0694">RNA-binding</keyword>
<feature type="compositionally biased region" description="Basic residues" evidence="16">
    <location>
        <begin position="143"/>
        <end position="154"/>
    </location>
</feature>
<feature type="compositionally biased region" description="Low complexity" evidence="16">
    <location>
        <begin position="162"/>
        <end position="183"/>
    </location>
</feature>
<evidence type="ECO:0000256" key="4">
    <source>
        <dbReference type="ARBA" id="ARBA00005522"/>
    </source>
</evidence>
<evidence type="ECO:0000256" key="14">
    <source>
        <dbReference type="ARBA" id="ARBA00066879"/>
    </source>
</evidence>
<feature type="compositionally biased region" description="Acidic residues" evidence="16">
    <location>
        <begin position="613"/>
        <end position="644"/>
    </location>
</feature>
<dbReference type="InterPro" id="IPR012340">
    <property type="entry name" value="NA-bd_OB-fold"/>
</dbReference>
<dbReference type="Proteomes" id="UP000179769">
    <property type="component" value="Unassembled WGS sequence"/>
</dbReference>
<evidence type="ECO:0000313" key="18">
    <source>
        <dbReference type="EMBL" id="OHV37251.1"/>
    </source>
</evidence>
<feature type="compositionally biased region" description="Low complexity" evidence="16">
    <location>
        <begin position="312"/>
        <end position="337"/>
    </location>
</feature>
<feature type="region of interest" description="Disordered" evidence="16">
    <location>
        <begin position="1"/>
        <end position="339"/>
    </location>
</feature>
<reference evidence="19" key="1">
    <citation type="submission" date="2016-07" db="EMBL/GenBank/DDBJ databases">
        <title>Frankia sp. NRRL B-16219 Genome sequencing.</title>
        <authorList>
            <person name="Ghodhbane-Gtari F."/>
            <person name="Swanson E."/>
            <person name="Gueddou A."/>
            <person name="Louati M."/>
            <person name="Nouioui I."/>
            <person name="Hezbri K."/>
            <person name="Abebe-Akele F."/>
            <person name="Simpson S."/>
            <person name="Morris K."/>
            <person name="Thomas K."/>
            <person name="Gtari M."/>
            <person name="Tisa L.S."/>
        </authorList>
    </citation>
    <scope>NUCLEOTIDE SEQUENCE [LARGE SCALE GENOMIC DNA]</scope>
    <source>
        <strain evidence="19">NRRL B-16219</strain>
    </source>
</reference>
<dbReference type="EC" id="3.1.26.12" evidence="14"/>
<evidence type="ECO:0000256" key="3">
    <source>
        <dbReference type="ARBA" id="ARBA00004496"/>
    </source>
</evidence>
<sequence>MPEDQIIEDQATRSEVTPSETVPSDNTLADTAAPAAAAPESVTPATAVAESAAPESVTAETAPQRPTRRRRAAGRPAGPPPEEAGPPAAAAGGETAVDAADSATGAGAASSTLPVSDGAAPDAAVPLVEAGAEPAPEAAPAKPARRARTTRPRRASREVSEAVPDTTATPAPSDTTSPAAGSPDTTSLDTRTPETTSSATAAPEAGADNVPGSPGQVAKGDVTASDALADTTASGEAAPAVTKPRRTRARRAATKVEPAAEQTPAASAPATAAAPDSAADAATPPAPEPAIDETVDPLAEPVDELSANATPDVDAGTSAAGTGAAATDAPGAQPAVASSPEPVIAATVAETAAVTGAGTTGATPAAGPEAVAGTETAPGPEAVGAPEPPRAERTSRRRTRAVAPTWTSGAEAPAPAPVTRQSARRPVAMITFQQPEPAVVEPWPRRRRDADDAPAEPVVTGRGGLTGAGLDDVASADEIVDAADDAVAYDTAEFGEALETESSEQAFDGGEYSSTDADGDDAGPGGTRRRRRGRRGRGRARGEDEISETSDLAEEQVDEAEEHDDREPEAEPVEREPRSSRRRSRRSPTRETFDAAEEIDSEAELVAGADSGADADTDTDAESDADDGADLEDGADDSAEDGSDDDRAGGSRRRRRRRRRSGTGAETAPIPDDPPNTVVHVRETRRDDDLVRGVSGSTRLEAKRQRRREGRDSGRRRAPIVTEAEFLARRESVERRMIVRHNGDRTQIAVLEDGVLVEHFVTRASSASYAGNVYLGRVQNVLASMEAAFVDIGKGRNAVLYAGEVNYDASGLDGRPRKIEQVLKSGQSVLVQVSKDPIGHKGARLTSQVSLPGRYLVYVPDGQNAGISRKLPDTERARLKSILKKITPENGGVIVRTAAEGASEAELERDIERLVAQWEDIQRKAQKASAPSLLYGEPDLVVRVIRDIFNEDFTELVVQGSHEAATVEGYVDTVAPDLRDRVRRYVGTGDVFAEYRVDEQLAKALDRKVWLPSGGSLVIDRTEAMTVIDVNTGKFTGKGGNLEETVTKNNLEAAEEIVRQLRLRDIGGIIVIDFIDMVLESNRELVLRRLTECLGRDRTRHQVAEVTSLGLVQMTRKRVGQGLLEAYSEPCAHCNGRGVLVHLDSAHSRDAQSRDGAQPREAAAASSSASQPAAEAPAQAAGTSTGRRARHATKPAGPALVAAAVSSAVDGAHISSDDAIGSVNGSASAESTDSSGSVGSAGVSGSAEAVAPGEHPATQAGASLPDAVAPRAARLAVTVGAGSDQGTESNGVDSSGVSGGPGANGAGSGGAKGTTVDGESRPGSGGIPVFANTDDPDSVLHSGTNGAGTPAGAEKPARARRRRASRPVSKPTDTAQPIPVPSEATST</sequence>
<evidence type="ECO:0000256" key="1">
    <source>
        <dbReference type="ARBA" id="ARBA00001946"/>
    </source>
</evidence>
<dbReference type="InterPro" id="IPR004659">
    <property type="entry name" value="RNase_E/G"/>
</dbReference>
<feature type="compositionally biased region" description="Basic residues" evidence="16">
    <location>
        <begin position="243"/>
        <end position="253"/>
    </location>
</feature>
<comment type="catalytic activity">
    <reaction evidence="13">
        <text>Endonucleolytic cleavage of single-stranded RNA in A- and U-rich regions.</text>
        <dbReference type="EC" id="3.1.26.12"/>
    </reaction>
</comment>
<feature type="region of interest" description="Disordered" evidence="16">
    <location>
        <begin position="1147"/>
        <end position="1195"/>
    </location>
</feature>